<dbReference type="OrthoDB" id="10250282at2759"/>
<comment type="catalytic activity">
    <reaction evidence="1">
        <text>2-oxoglutaramate + H2O = 2-oxoglutarate + NH4(+)</text>
        <dbReference type="Rhea" id="RHEA:32963"/>
        <dbReference type="ChEBI" id="CHEBI:15377"/>
        <dbReference type="ChEBI" id="CHEBI:16769"/>
        <dbReference type="ChEBI" id="CHEBI:16810"/>
        <dbReference type="ChEBI" id="CHEBI:28938"/>
        <dbReference type="EC" id="3.5.1.3"/>
    </reaction>
    <physiologicalReaction direction="left-to-right" evidence="1">
        <dbReference type="Rhea" id="RHEA:32964"/>
    </physiologicalReaction>
</comment>
<dbReference type="OMA" id="ICNDIRY"/>
<organism evidence="6 7">
    <name type="scientific">Hermetia illucens</name>
    <name type="common">Black soldier fly</name>
    <dbReference type="NCBI Taxonomy" id="343691"/>
    <lineage>
        <taxon>Eukaryota</taxon>
        <taxon>Metazoa</taxon>
        <taxon>Ecdysozoa</taxon>
        <taxon>Arthropoda</taxon>
        <taxon>Hexapoda</taxon>
        <taxon>Insecta</taxon>
        <taxon>Pterygota</taxon>
        <taxon>Neoptera</taxon>
        <taxon>Endopterygota</taxon>
        <taxon>Diptera</taxon>
        <taxon>Brachycera</taxon>
        <taxon>Stratiomyomorpha</taxon>
        <taxon>Stratiomyidae</taxon>
        <taxon>Hermetiinae</taxon>
        <taxon>Hermetia</taxon>
    </lineage>
</organism>
<dbReference type="Gene3D" id="3.60.110.10">
    <property type="entry name" value="Carbon-nitrogen hydrolase"/>
    <property type="match status" value="1"/>
</dbReference>
<proteinExistence type="predicted"/>
<dbReference type="InParanoid" id="A0A7R8UPA0"/>
<dbReference type="PANTHER" id="PTHR23088:SF30">
    <property type="entry name" value="OMEGA-AMIDASE NIT2"/>
    <property type="match status" value="1"/>
</dbReference>
<keyword evidence="7" id="KW-1185">Reference proteome</keyword>
<dbReference type="InterPro" id="IPR036526">
    <property type="entry name" value="C-N_Hydrolase_sf"/>
</dbReference>
<dbReference type="PANTHER" id="PTHR23088">
    <property type="entry name" value="NITRILASE-RELATED"/>
    <property type="match status" value="1"/>
</dbReference>
<evidence type="ECO:0000256" key="1">
    <source>
        <dbReference type="ARBA" id="ARBA00036637"/>
    </source>
</evidence>
<dbReference type="GO" id="GO:0006107">
    <property type="term" value="P:oxaloacetate metabolic process"/>
    <property type="evidence" value="ECO:0007669"/>
    <property type="project" value="TreeGrafter"/>
</dbReference>
<dbReference type="Proteomes" id="UP000594454">
    <property type="component" value="Chromosome 3"/>
</dbReference>
<reference evidence="6 7" key="1">
    <citation type="submission" date="2020-11" db="EMBL/GenBank/DDBJ databases">
        <authorList>
            <person name="Wallbank WR R."/>
            <person name="Pardo Diaz C."/>
            <person name="Kozak K."/>
            <person name="Martin S."/>
            <person name="Jiggins C."/>
            <person name="Moest M."/>
            <person name="Warren A I."/>
            <person name="Generalovic N T."/>
            <person name="Byers J.R.P. K."/>
            <person name="Montejo-Kovacevich G."/>
            <person name="Yen C E."/>
        </authorList>
    </citation>
    <scope>NUCLEOTIDE SEQUENCE [LARGE SCALE GENOMIC DNA]</scope>
</reference>
<comment type="catalytic activity">
    <reaction evidence="4">
        <text>2-oxosuccinamate + H2O = oxaloacetate + NH4(+)</text>
        <dbReference type="Rhea" id="RHEA:59412"/>
        <dbReference type="ChEBI" id="CHEBI:15377"/>
        <dbReference type="ChEBI" id="CHEBI:16452"/>
        <dbReference type="ChEBI" id="CHEBI:28938"/>
        <dbReference type="ChEBI" id="CHEBI:57735"/>
        <dbReference type="EC" id="3.5.1.3"/>
    </reaction>
    <physiologicalReaction direction="left-to-right" evidence="4">
        <dbReference type="Rhea" id="RHEA:59413"/>
    </physiologicalReaction>
</comment>
<dbReference type="SUPFAM" id="SSF56317">
    <property type="entry name" value="Carbon-nitrogen hydrolase"/>
    <property type="match status" value="1"/>
</dbReference>
<sequence length="279" mass="31523">MAKSTRLAMIQFNVSKDKNDNLQRMAAQIRKVVKESNPRIVALPECWQMPFHPRYAAEYSEPVPDGPTCQLLSSLAKELNIYIAGGSIAERDGTKCYNTATVFAPSGKMIGKYRKIHLYMVDIKGDITFNESEGFSTGSEFCFVDIDGKKVGIGICNDIRYDEFVRVFRNEGCDLIIFPFALVISQGKANFETVLRCRALDNQMFVCGVSGARDENSVYVQWGHSMLVSPWGQIVKEAGEREETVVVDVDWSLVEQARSQVLLFKQRRTDLYETINKTK</sequence>
<feature type="domain" description="CN hydrolase" evidence="5">
    <location>
        <begin position="5"/>
        <end position="251"/>
    </location>
</feature>
<dbReference type="EMBL" id="LR899011">
    <property type="protein sequence ID" value="CAD7084414.1"/>
    <property type="molecule type" value="Genomic_DNA"/>
</dbReference>
<evidence type="ECO:0000256" key="2">
    <source>
        <dbReference type="ARBA" id="ARBA00039118"/>
    </source>
</evidence>
<dbReference type="GO" id="GO:0006541">
    <property type="term" value="P:glutamine metabolic process"/>
    <property type="evidence" value="ECO:0007669"/>
    <property type="project" value="TreeGrafter"/>
</dbReference>
<evidence type="ECO:0000256" key="4">
    <source>
        <dbReference type="ARBA" id="ARBA00048745"/>
    </source>
</evidence>
<dbReference type="Pfam" id="PF00795">
    <property type="entry name" value="CN_hydrolase"/>
    <property type="match status" value="1"/>
</dbReference>
<evidence type="ECO:0000313" key="6">
    <source>
        <dbReference type="EMBL" id="CAD7084414.1"/>
    </source>
</evidence>
<evidence type="ECO:0000256" key="3">
    <source>
        <dbReference type="ARBA" id="ARBA00041576"/>
    </source>
</evidence>
<protein>
    <recommendedName>
        <fullName evidence="2">omega-amidase</fullName>
        <ecNumber evidence="2">3.5.1.3</ecNumber>
    </recommendedName>
    <alternativeName>
        <fullName evidence="3">Nitrilase homolog 2</fullName>
    </alternativeName>
</protein>
<dbReference type="EC" id="3.5.1.3" evidence="2"/>
<dbReference type="GO" id="GO:0005739">
    <property type="term" value="C:mitochondrion"/>
    <property type="evidence" value="ECO:0007669"/>
    <property type="project" value="TreeGrafter"/>
</dbReference>
<dbReference type="GO" id="GO:0006528">
    <property type="term" value="P:asparagine metabolic process"/>
    <property type="evidence" value="ECO:0007669"/>
    <property type="project" value="TreeGrafter"/>
</dbReference>
<gene>
    <name evidence="6" type="ORF">HERILL_LOCUS7309</name>
</gene>
<dbReference type="PROSITE" id="PS50263">
    <property type="entry name" value="CN_HYDROLASE"/>
    <property type="match status" value="1"/>
</dbReference>
<dbReference type="InterPro" id="IPR003010">
    <property type="entry name" value="C-N_Hydrolase"/>
</dbReference>
<dbReference type="GO" id="GO:0050152">
    <property type="term" value="F:omega-amidase activity"/>
    <property type="evidence" value="ECO:0007669"/>
    <property type="project" value="UniProtKB-EC"/>
</dbReference>
<dbReference type="AlphaFoldDB" id="A0A7R8UPA0"/>
<evidence type="ECO:0000259" key="5">
    <source>
        <dbReference type="PROSITE" id="PS50263"/>
    </source>
</evidence>
<accession>A0A7R8UPA0</accession>
<evidence type="ECO:0000313" key="7">
    <source>
        <dbReference type="Proteomes" id="UP000594454"/>
    </source>
</evidence>
<name>A0A7R8UPA0_HERIL</name>